<organism evidence="1 2">
    <name type="scientific">Aspergillus ellipticus CBS 707.79</name>
    <dbReference type="NCBI Taxonomy" id="1448320"/>
    <lineage>
        <taxon>Eukaryota</taxon>
        <taxon>Fungi</taxon>
        <taxon>Dikarya</taxon>
        <taxon>Ascomycota</taxon>
        <taxon>Pezizomycotina</taxon>
        <taxon>Eurotiomycetes</taxon>
        <taxon>Eurotiomycetidae</taxon>
        <taxon>Eurotiales</taxon>
        <taxon>Aspergillaceae</taxon>
        <taxon>Aspergillus</taxon>
        <taxon>Aspergillus subgen. Circumdati</taxon>
    </lineage>
</organism>
<dbReference type="AlphaFoldDB" id="A0A319E4S4"/>
<proteinExistence type="predicted"/>
<evidence type="ECO:0000313" key="2">
    <source>
        <dbReference type="Proteomes" id="UP000247810"/>
    </source>
</evidence>
<feature type="non-terminal residue" evidence="1">
    <location>
        <position position="381"/>
    </location>
</feature>
<accession>A0A319E4S4</accession>
<reference evidence="1 2" key="1">
    <citation type="submission" date="2018-02" db="EMBL/GenBank/DDBJ databases">
        <title>The genomes of Aspergillus section Nigri reveals drivers in fungal speciation.</title>
        <authorList>
            <consortium name="DOE Joint Genome Institute"/>
            <person name="Vesth T.C."/>
            <person name="Nybo J."/>
            <person name="Theobald S."/>
            <person name="Brandl J."/>
            <person name="Frisvad J.C."/>
            <person name="Nielsen K.F."/>
            <person name="Lyhne E.K."/>
            <person name="Kogle M.E."/>
            <person name="Kuo A."/>
            <person name="Riley R."/>
            <person name="Clum A."/>
            <person name="Nolan M."/>
            <person name="Lipzen A."/>
            <person name="Salamov A."/>
            <person name="Henrissat B."/>
            <person name="Wiebenga A."/>
            <person name="De vries R.P."/>
            <person name="Grigoriev I.V."/>
            <person name="Mortensen U.H."/>
            <person name="Andersen M.R."/>
            <person name="Baker S.E."/>
        </authorList>
    </citation>
    <scope>NUCLEOTIDE SEQUENCE [LARGE SCALE GENOMIC DNA]</scope>
    <source>
        <strain evidence="1 2">CBS 707.79</strain>
    </source>
</reference>
<dbReference type="STRING" id="1448320.A0A319E4S4"/>
<dbReference type="Proteomes" id="UP000247810">
    <property type="component" value="Unassembled WGS sequence"/>
</dbReference>
<name>A0A319E4S4_9EURO</name>
<dbReference type="EMBL" id="KZ825809">
    <property type="protein sequence ID" value="PYH98693.1"/>
    <property type="molecule type" value="Genomic_DNA"/>
</dbReference>
<dbReference type="PANTHER" id="PTHR38119">
    <property type="entry name" value="BTB DOMAIN-CONTAINING PROTEIN-RELATED"/>
    <property type="match status" value="1"/>
</dbReference>
<evidence type="ECO:0000313" key="1">
    <source>
        <dbReference type="EMBL" id="PYH98693.1"/>
    </source>
</evidence>
<keyword evidence="2" id="KW-1185">Reference proteome</keyword>
<protein>
    <submittedName>
        <fullName evidence="1">Uncharacterized protein</fullName>
    </submittedName>
</protein>
<dbReference type="OrthoDB" id="2129688at2759"/>
<sequence>MEAPPGFPMFNDGDVRIHIQPDVFQLHSFMLSGCSRALGRLVGPYYAMGPLPHLQGLNHLGIREINLVGSAAHKYGVFQIREPNNVGNDATGFFNLGVFPAWPSKTRQCWRNIFKIVYNIEPDLRDIHGNLLLLEQSNKLIELAEDIEATGVVFPALDKALLGYDQELFHRIANDPIGWVKLGTRIRSVDIFHESIVHMVGRWNCLTEEGYRAMPEYIRGLCMGKQVDLDTRKKAIDAQILNYRFGVPQAPRIRDVYSWMALAVYRQWMGQSITEGLNHYALDGGAMFYRALNVSGTAYMESIDETLAHMLAPIDEAEVHIITARLTELKNDIKQFVGELLINRSRYDPGTWGELPYLTCCKLYYEDFPWFVAPGSHPELS</sequence>
<dbReference type="VEuPathDB" id="FungiDB:BO71DRAFT_315861"/>
<gene>
    <name evidence="1" type="ORF">BO71DRAFT_315861</name>
</gene>
<dbReference type="PANTHER" id="PTHR38119:SF2">
    <property type="entry name" value="TRANSCRIPTION FACTOR DOMAIN-CONTAINING PROTEIN"/>
    <property type="match status" value="1"/>
</dbReference>